<evidence type="ECO:0000313" key="3">
    <source>
        <dbReference type="EMBL" id="GFO84473.1"/>
    </source>
</evidence>
<comment type="caution">
    <text evidence="3">The sequence shown here is derived from an EMBL/GenBank/DDBJ whole genome shotgun (WGS) entry which is preliminary data.</text>
</comment>
<dbReference type="InterPro" id="IPR040607">
    <property type="entry name" value="ALP_N"/>
</dbReference>
<feature type="domain" description="Actin-like protein N-terminal" evidence="1">
    <location>
        <begin position="58"/>
        <end position="145"/>
    </location>
</feature>
<dbReference type="Pfam" id="PF17989">
    <property type="entry name" value="ALP_N"/>
    <property type="match status" value="1"/>
</dbReference>
<dbReference type="InterPro" id="IPR043129">
    <property type="entry name" value="ATPase_NBD"/>
</dbReference>
<gene>
    <name evidence="3" type="ORF">ANBU17_08200</name>
</gene>
<evidence type="ECO:0000259" key="1">
    <source>
        <dbReference type="Pfam" id="PF17989"/>
    </source>
</evidence>
<evidence type="ECO:0008006" key="5">
    <source>
        <dbReference type="Google" id="ProtNLM"/>
    </source>
</evidence>
<protein>
    <recommendedName>
        <fullName evidence="5">Plasmid segregation actin-type ATPase ParM</fullName>
    </recommendedName>
</protein>
<dbReference type="InterPro" id="IPR049067">
    <property type="entry name" value="MreB-like_C"/>
</dbReference>
<organism evidence="3 4">
    <name type="scientific">Anaerostipes butyraticus</name>
    <dbReference type="NCBI Taxonomy" id="645466"/>
    <lineage>
        <taxon>Bacteria</taxon>
        <taxon>Bacillati</taxon>
        <taxon>Bacillota</taxon>
        <taxon>Clostridia</taxon>
        <taxon>Lachnospirales</taxon>
        <taxon>Lachnospiraceae</taxon>
        <taxon>Anaerostipes</taxon>
    </lineage>
</organism>
<dbReference type="AlphaFoldDB" id="A0A916VCV6"/>
<keyword evidence="4" id="KW-1185">Reference proteome</keyword>
<evidence type="ECO:0000313" key="4">
    <source>
        <dbReference type="Proteomes" id="UP000613208"/>
    </source>
</evidence>
<accession>A0A916VCV6</accession>
<dbReference type="Proteomes" id="UP000613208">
    <property type="component" value="Unassembled WGS sequence"/>
</dbReference>
<feature type="domain" description="Actin homologue MreB-like C-terminal" evidence="2">
    <location>
        <begin position="164"/>
        <end position="278"/>
    </location>
</feature>
<dbReference type="EMBL" id="BLYI01000023">
    <property type="protein sequence ID" value="GFO84473.1"/>
    <property type="molecule type" value="Genomic_DNA"/>
</dbReference>
<dbReference type="Gene3D" id="3.30.420.40">
    <property type="match status" value="2"/>
</dbReference>
<proteinExistence type="predicted"/>
<dbReference type="RefSeq" id="WP_201310210.1">
    <property type="nucleotide sequence ID" value="NZ_BLYI01000023.1"/>
</dbReference>
<dbReference type="Pfam" id="PF21522">
    <property type="entry name" value="MreB-like_C"/>
    <property type="match status" value="1"/>
</dbReference>
<evidence type="ECO:0000259" key="2">
    <source>
        <dbReference type="Pfam" id="PF21522"/>
    </source>
</evidence>
<dbReference type="SUPFAM" id="SSF53067">
    <property type="entry name" value="Actin-like ATPase domain"/>
    <property type="match status" value="2"/>
</dbReference>
<sequence>MIKKLTIPVDHGNRNMKTTHFLFTTGLSSTDRKPAGREDFLQTDGKFYVLSDKRIPYQRDKTQDERFSILTRFAIAKELERTGQVTEEDVVQVSLPIGVPPKHYSELAERYREYFLGDGKMQNLVYNGRTYHICIQDVAVYPQAYAAMMTEGEKIRQIPKAVGIDIGGFTSDFLLMRSGSPCLDYCDSMEKGVITMYNDIISSVNGDHDMLLEETDIDSILEGKTEYYPEMVVHTVEEMARNFVTDLLSSVRERGIDTKSTYTIFIGGGAILLRRFLESSSRLIKYQFIDDIFANAKGYGILYRSSLAGK</sequence>
<name>A0A916VCV6_9FIRM</name>
<reference evidence="3" key="1">
    <citation type="submission" date="2020-06" db="EMBL/GenBank/DDBJ databases">
        <title>Characterization of fructooligosaccharide metabolism and fructooligosaccharide-degrading enzymes in human commensal butyrate producers.</title>
        <authorList>
            <person name="Tanno H."/>
            <person name="Fujii T."/>
            <person name="Hirano K."/>
            <person name="Maeno S."/>
            <person name="Tonozuka T."/>
            <person name="Sakamoto M."/>
            <person name="Ohkuma M."/>
            <person name="Tochio T."/>
            <person name="Endo A."/>
        </authorList>
    </citation>
    <scope>NUCLEOTIDE SEQUENCE</scope>
    <source>
        <strain evidence="3">JCM 17466</strain>
    </source>
</reference>